<gene>
    <name evidence="1" type="ORF">PC117_g23536</name>
    <name evidence="2" type="ORF">PC129_g20690</name>
</gene>
<evidence type="ECO:0000313" key="1">
    <source>
        <dbReference type="EMBL" id="KAG2894253.1"/>
    </source>
</evidence>
<organism evidence="2 3">
    <name type="scientific">Phytophthora cactorum</name>
    <dbReference type="NCBI Taxonomy" id="29920"/>
    <lineage>
        <taxon>Eukaryota</taxon>
        <taxon>Sar</taxon>
        <taxon>Stramenopiles</taxon>
        <taxon>Oomycota</taxon>
        <taxon>Peronosporomycetes</taxon>
        <taxon>Peronosporales</taxon>
        <taxon>Peronosporaceae</taxon>
        <taxon>Phytophthora</taxon>
    </lineage>
</organism>
<dbReference type="Proteomes" id="UP000760860">
    <property type="component" value="Unassembled WGS sequence"/>
</dbReference>
<protein>
    <submittedName>
        <fullName evidence="2">Uncharacterized protein</fullName>
    </submittedName>
</protein>
<dbReference type="EMBL" id="RCMV01001507">
    <property type="protein sequence ID" value="KAG3208278.1"/>
    <property type="molecule type" value="Genomic_DNA"/>
</dbReference>
<proteinExistence type="predicted"/>
<dbReference type="VEuPathDB" id="FungiDB:PC110_g12833"/>
<dbReference type="EMBL" id="RCMK01001439">
    <property type="protein sequence ID" value="KAG2894253.1"/>
    <property type="molecule type" value="Genomic_DNA"/>
</dbReference>
<comment type="caution">
    <text evidence="2">The sequence shown here is derived from an EMBL/GenBank/DDBJ whole genome shotgun (WGS) entry which is preliminary data.</text>
</comment>
<dbReference type="AlphaFoldDB" id="A0A8T1JMY2"/>
<sequence length="72" mass="8199">MGNLGVIFAQLKKLRNDINRKMRGLVGKDMVTESWLCMEVLSLLPSEFWGISISWTEEWFSLECGSEPSTCV</sequence>
<name>A0A8T1JMY2_9STRA</name>
<accession>A0A8T1JMY2</accession>
<reference evidence="2" key="1">
    <citation type="submission" date="2018-05" db="EMBL/GenBank/DDBJ databases">
        <title>Effector identification in a new, highly contiguous assembly of the strawberry crown rot pathogen Phytophthora cactorum.</title>
        <authorList>
            <person name="Armitage A.D."/>
            <person name="Nellist C.F."/>
            <person name="Bates H."/>
            <person name="Vickerstaff R.J."/>
            <person name="Harrison R.J."/>
        </authorList>
    </citation>
    <scope>NUCLEOTIDE SEQUENCE</scope>
    <source>
        <strain evidence="1">4040</strain>
        <strain evidence="2">P421</strain>
    </source>
</reference>
<dbReference type="Proteomes" id="UP000736787">
    <property type="component" value="Unassembled WGS sequence"/>
</dbReference>
<evidence type="ECO:0000313" key="3">
    <source>
        <dbReference type="Proteomes" id="UP000760860"/>
    </source>
</evidence>
<evidence type="ECO:0000313" key="2">
    <source>
        <dbReference type="EMBL" id="KAG3208278.1"/>
    </source>
</evidence>